<protein>
    <submittedName>
        <fullName evidence="1">Uncharacterized protein</fullName>
    </submittedName>
</protein>
<dbReference type="InterPro" id="IPR023296">
    <property type="entry name" value="Glyco_hydro_beta-prop_sf"/>
</dbReference>
<organism evidence="1 2">
    <name type="scientific">Paenibacillus hexagrammi</name>
    <dbReference type="NCBI Taxonomy" id="2908839"/>
    <lineage>
        <taxon>Bacteria</taxon>
        <taxon>Bacillati</taxon>
        <taxon>Bacillota</taxon>
        <taxon>Bacilli</taxon>
        <taxon>Bacillales</taxon>
        <taxon>Paenibacillaceae</taxon>
        <taxon>Paenibacillus</taxon>
    </lineage>
</organism>
<dbReference type="Proteomes" id="UP001649230">
    <property type="component" value="Chromosome"/>
</dbReference>
<dbReference type="SUPFAM" id="SSF75005">
    <property type="entry name" value="Arabinanase/levansucrase/invertase"/>
    <property type="match status" value="1"/>
</dbReference>
<sequence length="129" mass="14418">MAVRPCGVLVDDDGSGYIYFGGGVPTGKDADLGTARVAKLGADMTSLDLTATGGSVKPINPPWLFEDSGINKYNGKYYYLLLHQFSQEDIRRIYLRERLPTWSATTSLGPFTFEKDDPAEPCYFLRRRR</sequence>
<evidence type="ECO:0000313" key="2">
    <source>
        <dbReference type="Proteomes" id="UP001649230"/>
    </source>
</evidence>
<gene>
    <name evidence="1" type="ORF">L0M14_16345</name>
</gene>
<keyword evidence="2" id="KW-1185">Reference proteome</keyword>
<dbReference type="EMBL" id="CP090978">
    <property type="protein sequence ID" value="UJF31401.1"/>
    <property type="molecule type" value="Genomic_DNA"/>
</dbReference>
<reference evidence="1 2" key="1">
    <citation type="journal article" date="2024" name="Int. J. Syst. Evol. Microbiol.">
        <title>Paenibacillus hexagrammi sp. nov., a novel bacterium isolated from the gut content of Hexagrammos agrammus.</title>
        <authorList>
            <person name="Jung H.K."/>
            <person name="Kim D.G."/>
            <person name="Zin H."/>
            <person name="Park J."/>
            <person name="Jung H."/>
            <person name="Kim Y.O."/>
            <person name="Kong H.J."/>
            <person name="Kim J.W."/>
            <person name="Kim Y.S."/>
        </authorList>
    </citation>
    <scope>NUCLEOTIDE SEQUENCE [LARGE SCALE GENOMIC DNA]</scope>
    <source>
        <strain evidence="1 2">YPD9-1</strain>
    </source>
</reference>
<dbReference type="RefSeq" id="WP_235117747.1">
    <property type="nucleotide sequence ID" value="NZ_CP090978.1"/>
</dbReference>
<proteinExistence type="predicted"/>
<name>A0ABY3SE42_9BACL</name>
<dbReference type="Gene3D" id="2.115.10.20">
    <property type="entry name" value="Glycosyl hydrolase domain, family 43"/>
    <property type="match status" value="1"/>
</dbReference>
<evidence type="ECO:0000313" key="1">
    <source>
        <dbReference type="EMBL" id="UJF31401.1"/>
    </source>
</evidence>
<accession>A0ABY3SE42</accession>